<dbReference type="Proteomes" id="UP001597560">
    <property type="component" value="Unassembled WGS sequence"/>
</dbReference>
<dbReference type="RefSeq" id="WP_377610517.1">
    <property type="nucleotide sequence ID" value="NZ_JBHUPA010000007.1"/>
</dbReference>
<evidence type="ECO:0000313" key="6">
    <source>
        <dbReference type="Proteomes" id="UP001597560"/>
    </source>
</evidence>
<protein>
    <submittedName>
        <fullName evidence="5">Helix-turn-helix domain-containing protein</fullName>
    </submittedName>
</protein>
<keyword evidence="2" id="KW-0238">DNA-binding</keyword>
<dbReference type="PROSITE" id="PS01124">
    <property type="entry name" value="HTH_ARAC_FAMILY_2"/>
    <property type="match status" value="1"/>
</dbReference>
<dbReference type="InterPro" id="IPR009057">
    <property type="entry name" value="Homeodomain-like_sf"/>
</dbReference>
<dbReference type="InterPro" id="IPR018060">
    <property type="entry name" value="HTH_AraC"/>
</dbReference>
<gene>
    <name evidence="5" type="ORF">ACFS6J_11110</name>
</gene>
<dbReference type="SMART" id="SM00342">
    <property type="entry name" value="HTH_ARAC"/>
    <property type="match status" value="1"/>
</dbReference>
<name>A0ABW6B250_9SPHI</name>
<keyword evidence="1" id="KW-0805">Transcription regulation</keyword>
<dbReference type="PANTHER" id="PTHR43280:SF32">
    <property type="entry name" value="TRANSCRIPTIONAL REGULATORY PROTEIN"/>
    <property type="match status" value="1"/>
</dbReference>
<evidence type="ECO:0000256" key="2">
    <source>
        <dbReference type="ARBA" id="ARBA00023125"/>
    </source>
</evidence>
<dbReference type="PANTHER" id="PTHR43280">
    <property type="entry name" value="ARAC-FAMILY TRANSCRIPTIONAL REGULATOR"/>
    <property type="match status" value="1"/>
</dbReference>
<dbReference type="Pfam" id="PF12833">
    <property type="entry name" value="HTH_18"/>
    <property type="match status" value="1"/>
</dbReference>
<dbReference type="EMBL" id="JBHUPA010000007">
    <property type="protein sequence ID" value="MFD2962336.1"/>
    <property type="molecule type" value="Genomic_DNA"/>
</dbReference>
<dbReference type="SUPFAM" id="SSF46689">
    <property type="entry name" value="Homeodomain-like"/>
    <property type="match status" value="1"/>
</dbReference>
<accession>A0ABW6B250</accession>
<comment type="caution">
    <text evidence="5">The sequence shown here is derived from an EMBL/GenBank/DDBJ whole genome shotgun (WGS) entry which is preliminary data.</text>
</comment>
<evidence type="ECO:0000313" key="5">
    <source>
        <dbReference type="EMBL" id="MFD2962336.1"/>
    </source>
</evidence>
<keyword evidence="6" id="KW-1185">Reference proteome</keyword>
<dbReference type="Gene3D" id="1.10.10.60">
    <property type="entry name" value="Homeodomain-like"/>
    <property type="match status" value="1"/>
</dbReference>
<evidence type="ECO:0000259" key="4">
    <source>
        <dbReference type="PROSITE" id="PS01124"/>
    </source>
</evidence>
<sequence>MSDKKDFFRISVEKMAEQKNVFSNSTDLIVSKAPSLVRECPFDWKYPHLIEGIGFVLCTKGTATISINLTEYQVSEFSVGVFLPNMVIQLLDQSPDFEVGFLLFSFDFVSSIQLTKEMGMIASEVEKQPSFKLSDESFQDILILHSMIVRQYEENRSYSLDMVKSLLHTLIFQILQGYSEMEPLVNDKKQSRHEEVYKRFMVLLFKHYKTQRNVYFYADKVFLTPKHFSKAIKSVSGKTAGEWIDEMVLMEAKGMLKSSNLTVAQIADQLNFANPSFFGRYFKAKTGQTPMQYRNK</sequence>
<feature type="domain" description="HTH araC/xylS-type" evidence="4">
    <location>
        <begin position="198"/>
        <end position="296"/>
    </location>
</feature>
<keyword evidence="3" id="KW-0804">Transcription</keyword>
<organism evidence="5 6">
    <name type="scientific">Olivibacter jilunii</name>
    <dbReference type="NCBI Taxonomy" id="985016"/>
    <lineage>
        <taxon>Bacteria</taxon>
        <taxon>Pseudomonadati</taxon>
        <taxon>Bacteroidota</taxon>
        <taxon>Sphingobacteriia</taxon>
        <taxon>Sphingobacteriales</taxon>
        <taxon>Sphingobacteriaceae</taxon>
        <taxon>Olivibacter</taxon>
    </lineage>
</organism>
<evidence type="ECO:0000256" key="3">
    <source>
        <dbReference type="ARBA" id="ARBA00023163"/>
    </source>
</evidence>
<reference evidence="6" key="1">
    <citation type="journal article" date="2019" name="Int. J. Syst. Evol. Microbiol.">
        <title>The Global Catalogue of Microorganisms (GCM) 10K type strain sequencing project: providing services to taxonomists for standard genome sequencing and annotation.</title>
        <authorList>
            <consortium name="The Broad Institute Genomics Platform"/>
            <consortium name="The Broad Institute Genome Sequencing Center for Infectious Disease"/>
            <person name="Wu L."/>
            <person name="Ma J."/>
        </authorList>
    </citation>
    <scope>NUCLEOTIDE SEQUENCE [LARGE SCALE GENOMIC DNA]</scope>
    <source>
        <strain evidence="6">KCTC 23098</strain>
    </source>
</reference>
<proteinExistence type="predicted"/>
<evidence type="ECO:0000256" key="1">
    <source>
        <dbReference type="ARBA" id="ARBA00023015"/>
    </source>
</evidence>